<organism evidence="1 2">
    <name type="scientific">Haloarcula mannanilytica</name>
    <dbReference type="NCBI Taxonomy" id="2509225"/>
    <lineage>
        <taxon>Archaea</taxon>
        <taxon>Methanobacteriati</taxon>
        <taxon>Methanobacteriota</taxon>
        <taxon>Stenosarchaea group</taxon>
        <taxon>Halobacteria</taxon>
        <taxon>Halobacteriales</taxon>
        <taxon>Haloarculaceae</taxon>
        <taxon>Haloarcula</taxon>
    </lineage>
</organism>
<accession>A0A4C2EN97</accession>
<protein>
    <submittedName>
        <fullName evidence="1">Uncharacterized protein</fullName>
    </submittedName>
</protein>
<evidence type="ECO:0000313" key="1">
    <source>
        <dbReference type="EMBL" id="GCF16001.1"/>
    </source>
</evidence>
<proteinExistence type="predicted"/>
<evidence type="ECO:0000313" key="2">
    <source>
        <dbReference type="Proteomes" id="UP000304382"/>
    </source>
</evidence>
<comment type="caution">
    <text evidence="1">The sequence shown here is derived from an EMBL/GenBank/DDBJ whole genome shotgun (WGS) entry which is preliminary data.</text>
</comment>
<keyword evidence="2" id="KW-1185">Reference proteome</keyword>
<dbReference type="EMBL" id="BIXZ01000013">
    <property type="protein sequence ID" value="GCF16001.1"/>
    <property type="molecule type" value="Genomic_DNA"/>
</dbReference>
<gene>
    <name evidence="1" type="ORF">Harman_39360</name>
</gene>
<sequence>MCHWPPCSRRWAALSFLVEPVRGVVNGRTRKDIEYLLTCDDGIGGPLKLRAETEVHLVELEDTVPEGPEVVILRVERFVAVLFEPVLTIVGVEEMVGLLSRPKPQER</sequence>
<name>A0A4C2EN97_9EURY</name>
<dbReference type="AlphaFoldDB" id="A0A4C2EN97"/>
<reference evidence="1 2" key="1">
    <citation type="submission" date="2019-02" db="EMBL/GenBank/DDBJ databases">
        <title>Haloarcula mannanilyticum sp. nov., a mannan degrading haloarchaeon isolated from commercial salt.</title>
        <authorList>
            <person name="Enomoto S."/>
            <person name="Shimane Y."/>
            <person name="Kamekura M."/>
            <person name="Ito T."/>
            <person name="Moriya O."/>
            <person name="Ihara K."/>
            <person name="Takahashi-Ando N."/>
            <person name="Fukushima Y."/>
            <person name="Yoshida Y."/>
            <person name="Usama R."/>
            <person name="Takai K."/>
            <person name="Minegishi H."/>
        </authorList>
    </citation>
    <scope>NUCLEOTIDE SEQUENCE [LARGE SCALE GENOMIC DNA]</scope>
    <source>
        <strain evidence="1 2">MD130-1</strain>
    </source>
</reference>
<dbReference type="Proteomes" id="UP000304382">
    <property type="component" value="Unassembled WGS sequence"/>
</dbReference>